<feature type="domain" description="J" evidence="8">
    <location>
        <begin position="69"/>
        <end position="133"/>
    </location>
</feature>
<organism evidence="10 11">
    <name type="scientific">Marasmiellus scandens</name>
    <dbReference type="NCBI Taxonomy" id="2682957"/>
    <lineage>
        <taxon>Eukaryota</taxon>
        <taxon>Fungi</taxon>
        <taxon>Dikarya</taxon>
        <taxon>Basidiomycota</taxon>
        <taxon>Agaricomycotina</taxon>
        <taxon>Agaricomycetes</taxon>
        <taxon>Agaricomycetidae</taxon>
        <taxon>Agaricales</taxon>
        <taxon>Marasmiineae</taxon>
        <taxon>Omphalotaceae</taxon>
        <taxon>Marasmiellus</taxon>
    </lineage>
</organism>
<dbReference type="InterPro" id="IPR002939">
    <property type="entry name" value="DnaJ_C"/>
</dbReference>
<evidence type="ECO:0000256" key="3">
    <source>
        <dbReference type="ARBA" id="ARBA00022771"/>
    </source>
</evidence>
<dbReference type="InterPro" id="IPR001623">
    <property type="entry name" value="DnaJ_domain"/>
</dbReference>
<dbReference type="Gene3D" id="2.60.260.20">
    <property type="entry name" value="Urease metallochaperone UreE, N-terminal domain"/>
    <property type="match status" value="2"/>
</dbReference>
<feature type="region of interest" description="Disordered" evidence="7">
    <location>
        <begin position="432"/>
        <end position="503"/>
    </location>
</feature>
<dbReference type="PRINTS" id="PR00625">
    <property type="entry name" value="JDOMAIN"/>
</dbReference>
<dbReference type="CDD" id="cd10747">
    <property type="entry name" value="DnaJ_C"/>
    <property type="match status" value="1"/>
</dbReference>
<dbReference type="Gene3D" id="2.10.230.10">
    <property type="entry name" value="Heat shock protein DnaJ, cysteine-rich domain"/>
    <property type="match status" value="1"/>
</dbReference>
<keyword evidence="4 6" id="KW-0862">Zinc</keyword>
<comment type="caution">
    <text evidence="10">The sequence shown here is derived from an EMBL/GenBank/DDBJ whole genome shotgun (WGS) entry which is preliminary data.</text>
</comment>
<protein>
    <submittedName>
        <fullName evidence="10">Mdj1 protein, variant 2</fullName>
    </submittedName>
</protein>
<keyword evidence="5" id="KW-0143">Chaperone</keyword>
<dbReference type="InterPro" id="IPR008971">
    <property type="entry name" value="HSP40/DnaJ_pept-bd"/>
</dbReference>
<dbReference type="PROSITE" id="PS50076">
    <property type="entry name" value="DNAJ_2"/>
    <property type="match status" value="1"/>
</dbReference>
<dbReference type="PROSITE" id="PS00636">
    <property type="entry name" value="DNAJ_1"/>
    <property type="match status" value="1"/>
</dbReference>
<accession>A0ABR1JZ28</accession>
<dbReference type="PANTHER" id="PTHR43096">
    <property type="entry name" value="DNAJ HOMOLOG 1, MITOCHONDRIAL-RELATED"/>
    <property type="match status" value="1"/>
</dbReference>
<dbReference type="SMART" id="SM00271">
    <property type="entry name" value="DnaJ"/>
    <property type="match status" value="1"/>
</dbReference>
<dbReference type="InterPro" id="IPR036410">
    <property type="entry name" value="HSP_DnaJ_Cys-rich_dom_sf"/>
</dbReference>
<sequence>MPPRLSPQNLSSFISSYLCSPTRCSLRSRSFYTYRSCPTFTSPSRLAFPKRSFDKRAIHATAPRGASKNPYEVLGVKKDATPAEIKKVYFSLARKYHPDTNPDKNAQEKFVEIQEAYDILKDEKKRAAYDQYGSASQQPGFDPNAFSGGGFPGSAGFGNFQDFASAFGGSRGASSDLFEQLFGGAFGGAGRSRGPTRGADIDTAVTLSFLEACKGATRKVNISPVKDCDTCTGSGLKPGAKRTSCTTCGGTGTRTFVIDSGFQMASTCNACDGVGSTIPRSGQCSTCAGVGKVRTRKTVDVSIPPGVEDGMTIRVPNEGDAPISGKGHSGDLLVRINVTRSKVFSRQGTNLYHEVKIPMHTALLGGRVRVPTLDGDVDVRVPIGTQPGEEMVLKGRGVPRVYGGENGDLFVTFSVVLPRSLTKRQRQLLQEYADDVEGRAPRTSSSTDSSGKSEMKEDSNNNGTASFTHSEPTGALNDNRTDLNENASPDDASKEQEKKKATA</sequence>
<evidence type="ECO:0000256" key="2">
    <source>
        <dbReference type="ARBA" id="ARBA00022737"/>
    </source>
</evidence>
<dbReference type="InterPro" id="IPR001305">
    <property type="entry name" value="HSP_DnaJ_Cys-rich_dom"/>
</dbReference>
<proteinExistence type="inferred from homology"/>
<evidence type="ECO:0000256" key="6">
    <source>
        <dbReference type="PROSITE-ProRule" id="PRU00546"/>
    </source>
</evidence>
<dbReference type="PANTHER" id="PTHR43096:SF52">
    <property type="entry name" value="DNAJ HOMOLOG 1, MITOCHONDRIAL-RELATED"/>
    <property type="match status" value="1"/>
</dbReference>
<dbReference type="PROSITE" id="PS51188">
    <property type="entry name" value="ZF_CR"/>
    <property type="match status" value="1"/>
</dbReference>
<dbReference type="NCBIfam" id="NF008035">
    <property type="entry name" value="PRK10767.1"/>
    <property type="match status" value="1"/>
</dbReference>
<dbReference type="Gene3D" id="1.10.287.110">
    <property type="entry name" value="DnaJ domain"/>
    <property type="match status" value="1"/>
</dbReference>
<dbReference type="Pfam" id="PF01556">
    <property type="entry name" value="DnaJ_C"/>
    <property type="match status" value="1"/>
</dbReference>
<dbReference type="InterPro" id="IPR012724">
    <property type="entry name" value="DnaJ"/>
</dbReference>
<feature type="domain" description="CR-type" evidence="9">
    <location>
        <begin position="215"/>
        <end position="296"/>
    </location>
</feature>
<evidence type="ECO:0000256" key="5">
    <source>
        <dbReference type="ARBA" id="ARBA00023186"/>
    </source>
</evidence>
<reference evidence="10 11" key="1">
    <citation type="submission" date="2024-01" db="EMBL/GenBank/DDBJ databases">
        <title>A draft genome for the cacao thread blight pathogen Marasmiellus scandens.</title>
        <authorList>
            <person name="Baruah I.K."/>
            <person name="Leung J."/>
            <person name="Bukari Y."/>
            <person name="Amoako-Attah I."/>
            <person name="Meinhardt L.W."/>
            <person name="Bailey B.A."/>
            <person name="Cohen S.P."/>
        </authorList>
    </citation>
    <scope>NUCLEOTIDE SEQUENCE [LARGE SCALE GENOMIC DNA]</scope>
    <source>
        <strain evidence="10 11">GH-19</strain>
    </source>
</reference>
<evidence type="ECO:0000256" key="1">
    <source>
        <dbReference type="ARBA" id="ARBA00022723"/>
    </source>
</evidence>
<dbReference type="SUPFAM" id="SSF46565">
    <property type="entry name" value="Chaperone J-domain"/>
    <property type="match status" value="1"/>
</dbReference>
<gene>
    <name evidence="10" type="primary">MDJ1</name>
    <name evidence="10" type="ORF">VKT23_003146</name>
</gene>
<dbReference type="HAMAP" id="MF_01152">
    <property type="entry name" value="DnaJ"/>
    <property type="match status" value="1"/>
</dbReference>
<evidence type="ECO:0000256" key="7">
    <source>
        <dbReference type="SAM" id="MobiDB-lite"/>
    </source>
</evidence>
<dbReference type="CDD" id="cd06257">
    <property type="entry name" value="DnaJ"/>
    <property type="match status" value="1"/>
</dbReference>
<keyword evidence="1 6" id="KW-0479">Metal-binding</keyword>
<dbReference type="InterPro" id="IPR036869">
    <property type="entry name" value="J_dom_sf"/>
</dbReference>
<feature type="compositionally biased region" description="Polar residues" evidence="7">
    <location>
        <begin position="460"/>
        <end position="471"/>
    </location>
</feature>
<dbReference type="InterPro" id="IPR018253">
    <property type="entry name" value="DnaJ_domain_CS"/>
</dbReference>
<feature type="compositionally biased region" description="Basic and acidic residues" evidence="7">
    <location>
        <begin position="491"/>
        <end position="503"/>
    </location>
</feature>
<dbReference type="Proteomes" id="UP001498398">
    <property type="component" value="Unassembled WGS sequence"/>
</dbReference>
<dbReference type="SUPFAM" id="SSF49493">
    <property type="entry name" value="HSP40/DnaJ peptide-binding domain"/>
    <property type="match status" value="2"/>
</dbReference>
<keyword evidence="11" id="KW-1185">Reference proteome</keyword>
<name>A0ABR1JZ28_9AGAR</name>
<keyword evidence="3 6" id="KW-0863">Zinc-finger</keyword>
<keyword evidence="2" id="KW-0677">Repeat</keyword>
<evidence type="ECO:0000313" key="11">
    <source>
        <dbReference type="Proteomes" id="UP001498398"/>
    </source>
</evidence>
<evidence type="ECO:0000256" key="4">
    <source>
        <dbReference type="ARBA" id="ARBA00022833"/>
    </source>
</evidence>
<feature type="zinc finger region" description="CR-type" evidence="6">
    <location>
        <begin position="215"/>
        <end position="296"/>
    </location>
</feature>
<dbReference type="Pfam" id="PF00226">
    <property type="entry name" value="DnaJ"/>
    <property type="match status" value="1"/>
</dbReference>
<dbReference type="EMBL" id="JBANRG010000003">
    <property type="protein sequence ID" value="KAK7468641.1"/>
    <property type="molecule type" value="Genomic_DNA"/>
</dbReference>
<dbReference type="Pfam" id="PF00684">
    <property type="entry name" value="DnaJ_CXXCXGXG"/>
    <property type="match status" value="1"/>
</dbReference>
<dbReference type="SUPFAM" id="SSF57938">
    <property type="entry name" value="DnaJ/Hsp40 cysteine-rich domain"/>
    <property type="match status" value="1"/>
</dbReference>
<evidence type="ECO:0000313" key="10">
    <source>
        <dbReference type="EMBL" id="KAK7468641.1"/>
    </source>
</evidence>
<evidence type="ECO:0000259" key="9">
    <source>
        <dbReference type="PROSITE" id="PS51188"/>
    </source>
</evidence>
<evidence type="ECO:0000259" key="8">
    <source>
        <dbReference type="PROSITE" id="PS50076"/>
    </source>
</evidence>